<sequence>MFHPCPKRLIGHSSDVGLGDKIAHQLPDHDADHHISYQGTTSRERPSPYGWLTSKAPSGTPRSKAHIRYDVEKRSKNATINAFSVPKDKTGVVYITKSTKVWVRSPRKYRDNRSLTLSYDFMVL</sequence>
<dbReference type="AlphaFoldDB" id="A0A831QRK1"/>
<reference evidence="2" key="1">
    <citation type="journal article" date="2020" name="mSystems">
        <title>Genome- and Community-Level Interaction Insights into Carbon Utilization and Element Cycling Functions of Hydrothermarchaeota in Hydrothermal Sediment.</title>
        <authorList>
            <person name="Zhou Z."/>
            <person name="Liu Y."/>
            <person name="Xu W."/>
            <person name="Pan J."/>
            <person name="Luo Z.H."/>
            <person name="Li M."/>
        </authorList>
    </citation>
    <scope>NUCLEOTIDE SEQUENCE [LARGE SCALE GENOMIC DNA]</scope>
    <source>
        <strain evidence="2">HyVt-345</strain>
    </source>
</reference>
<organism evidence="2">
    <name type="scientific">Pricia antarctica</name>
    <dbReference type="NCBI Taxonomy" id="641691"/>
    <lineage>
        <taxon>Bacteria</taxon>
        <taxon>Pseudomonadati</taxon>
        <taxon>Bacteroidota</taxon>
        <taxon>Flavobacteriia</taxon>
        <taxon>Flavobacteriales</taxon>
        <taxon>Flavobacteriaceae</taxon>
        <taxon>Pricia</taxon>
    </lineage>
</organism>
<evidence type="ECO:0000313" key="2">
    <source>
        <dbReference type="EMBL" id="HEA21986.1"/>
    </source>
</evidence>
<protein>
    <submittedName>
        <fullName evidence="2">Uncharacterized protein</fullName>
    </submittedName>
</protein>
<name>A0A831QRK1_9FLAO</name>
<evidence type="ECO:0000256" key="1">
    <source>
        <dbReference type="SAM" id="MobiDB-lite"/>
    </source>
</evidence>
<gene>
    <name evidence="2" type="ORF">ENH87_13860</name>
</gene>
<comment type="caution">
    <text evidence="2">The sequence shown here is derived from an EMBL/GenBank/DDBJ whole genome shotgun (WGS) entry which is preliminary data.</text>
</comment>
<dbReference type="Proteomes" id="UP000886191">
    <property type="component" value="Unassembled WGS sequence"/>
</dbReference>
<proteinExistence type="predicted"/>
<feature type="region of interest" description="Disordered" evidence="1">
    <location>
        <begin position="29"/>
        <end position="64"/>
    </location>
</feature>
<dbReference type="EMBL" id="DRGL01000050">
    <property type="protein sequence ID" value="HEA21986.1"/>
    <property type="molecule type" value="Genomic_DNA"/>
</dbReference>
<accession>A0A831QRK1</accession>